<keyword evidence="1" id="KW-1133">Transmembrane helix</keyword>
<reference evidence="3" key="2">
    <citation type="submission" date="2022-06" db="UniProtKB">
        <authorList>
            <consortium name="EnsemblMetazoa"/>
        </authorList>
    </citation>
    <scope>IDENTIFICATION</scope>
</reference>
<sequence length="852" mass="96131">MSLDETIIQNSITNDIIPVKTEYLDSRRIRIQMNENNVNAVVYIFEYSTVTTAPDNWIFAVSLNLQFILTGVNSSSEITFAIEDACRDYQFRVIIILKTDDQDRWFIVYRPRVIPVDLPTFAITPDKIRTALPVYNAEDSTIVVYISWENPIGYTDADVYGYEGPAIYPIQCNSPEAELPSPSVELKKGGGRLRISLPFEVLEGKCRIWAEVQMLPRCIRLEPFSIQQSFELDCEKLTSLDVCRHSEVAPQCTDVIDVWGHGNNATIMWSPQVGFGAPLYYHIRYGPATMQGVSPLASWKIASLHEMKISGNSTSLQLNIDSDIDYGIQVCGVYNEHRKKPKFELTRVIPFICTSCKTTPAEPFGRCGECTKIEGPLLFARRCHPKGGNGCAFAGNISNSSSVKDEDNLLSSLMVLPSDVFIDSVPETTSTAGRPITIIRENLDIPTLQPSAKSTTKLKTSLSLSEVNIHLAPSKTQTTKQPTRELSAGINRAKLTTALNNDTLRKVQSTVTLNPRTTVEVSTIAQASQAVTTPNKDKLQSDLNSCTLPNGVICEFGCIDQIKCNCPQDTHHVLMENGSCQPQSDPRPPFRCFSTADVKAVWNPWMHTLQIQSNKIYNEIKIHTGYDRIFLEFGRVKHTVKGQSSFNEVIFDEQNEKNNKVLIRTNKILQNGLFLTTPYAFYTNQTIDPITYQYGLRICAFNNSKIKNPFTVNWTQDTVQSVNFENISFLIIHSTIYQKYHLYMIFNAGTIYDTIFHLSAVQFEHGFVGNIISNEKKQMSKMAFVIIPTILIVLLVFFLAIIIYLNCARLKRCYDRRKTRNFRPFVWNSSIPPMTNGTVHEKRACVITKSAF</sequence>
<feature type="domain" description="Fibronectin type-III" evidence="2">
    <location>
        <begin position="247"/>
        <end position="373"/>
    </location>
</feature>
<dbReference type="EMBL" id="CMVM020000172">
    <property type="status" value="NOT_ANNOTATED_CDS"/>
    <property type="molecule type" value="Genomic_DNA"/>
</dbReference>
<name>A0A8R1TX73_ONCVO</name>
<proteinExistence type="predicted"/>
<dbReference type="EnsemblMetazoa" id="OVOC6429.1">
    <property type="protein sequence ID" value="OVOC6429.1"/>
    <property type="gene ID" value="WBGene00243238"/>
</dbReference>
<dbReference type="InterPro" id="IPR057131">
    <property type="entry name" value="Fn3_nem"/>
</dbReference>
<protein>
    <recommendedName>
        <fullName evidence="2">Fibronectin type-III domain-containing protein</fullName>
    </recommendedName>
</protein>
<keyword evidence="1" id="KW-0812">Transmembrane</keyword>
<evidence type="ECO:0000313" key="4">
    <source>
        <dbReference type="Proteomes" id="UP000024404"/>
    </source>
</evidence>
<accession>A0A8R1TX73</accession>
<evidence type="ECO:0000259" key="2">
    <source>
        <dbReference type="Pfam" id="PF24221"/>
    </source>
</evidence>
<evidence type="ECO:0000256" key="1">
    <source>
        <dbReference type="SAM" id="Phobius"/>
    </source>
</evidence>
<keyword evidence="4" id="KW-1185">Reference proteome</keyword>
<reference evidence="4" key="1">
    <citation type="submission" date="2013-10" db="EMBL/GenBank/DDBJ databases">
        <title>Genome sequencing of Onchocerca volvulus.</title>
        <authorList>
            <person name="Cotton J."/>
            <person name="Tsai J."/>
            <person name="Stanley E."/>
            <person name="Tracey A."/>
            <person name="Holroyd N."/>
            <person name="Lustigman S."/>
            <person name="Berriman M."/>
        </authorList>
    </citation>
    <scope>NUCLEOTIDE SEQUENCE</scope>
</reference>
<feature type="transmembrane region" description="Helical" evidence="1">
    <location>
        <begin position="782"/>
        <end position="807"/>
    </location>
</feature>
<evidence type="ECO:0000313" key="3">
    <source>
        <dbReference type="EnsemblMetazoa" id="OVOC6429.1"/>
    </source>
</evidence>
<dbReference type="Proteomes" id="UP000024404">
    <property type="component" value="Unassembled WGS sequence"/>
</dbReference>
<keyword evidence="1" id="KW-0472">Membrane</keyword>
<dbReference type="OMA" id="DIIRPQP"/>
<organism evidence="3 4">
    <name type="scientific">Onchocerca volvulus</name>
    <dbReference type="NCBI Taxonomy" id="6282"/>
    <lineage>
        <taxon>Eukaryota</taxon>
        <taxon>Metazoa</taxon>
        <taxon>Ecdysozoa</taxon>
        <taxon>Nematoda</taxon>
        <taxon>Chromadorea</taxon>
        <taxon>Rhabditida</taxon>
        <taxon>Spirurina</taxon>
        <taxon>Spiruromorpha</taxon>
        <taxon>Filarioidea</taxon>
        <taxon>Onchocercidae</taxon>
        <taxon>Onchocerca</taxon>
    </lineage>
</organism>
<dbReference type="Pfam" id="PF24221">
    <property type="entry name" value="Fn3_nematode"/>
    <property type="match status" value="1"/>
</dbReference>
<dbReference type="AlphaFoldDB" id="A0A8R1TX73"/>